<evidence type="ECO:0000256" key="1">
    <source>
        <dbReference type="SAM" id="Phobius"/>
    </source>
</evidence>
<keyword evidence="1" id="KW-1133">Transmembrane helix</keyword>
<gene>
    <name evidence="2" type="ordered locus">CJA_3544</name>
</gene>
<dbReference type="HOGENOM" id="CLU_773539_0_0_6"/>
<feature type="transmembrane region" description="Helical" evidence="1">
    <location>
        <begin position="82"/>
        <end position="103"/>
    </location>
</feature>
<protein>
    <submittedName>
        <fullName evidence="2">Putative membrane protein</fullName>
    </submittedName>
</protein>
<feature type="transmembrane region" description="Helical" evidence="1">
    <location>
        <begin position="307"/>
        <end position="328"/>
    </location>
</feature>
<dbReference type="eggNOG" id="ENOG502Z8US">
    <property type="taxonomic scope" value="Bacteria"/>
</dbReference>
<feature type="transmembrane region" description="Helical" evidence="1">
    <location>
        <begin position="141"/>
        <end position="164"/>
    </location>
</feature>
<organism evidence="2 3">
    <name type="scientific">Cellvibrio japonicus (strain Ueda107)</name>
    <name type="common">Pseudomonas fluorescens subsp. cellulosa</name>
    <dbReference type="NCBI Taxonomy" id="498211"/>
    <lineage>
        <taxon>Bacteria</taxon>
        <taxon>Pseudomonadati</taxon>
        <taxon>Pseudomonadota</taxon>
        <taxon>Gammaproteobacteria</taxon>
        <taxon>Cellvibrionales</taxon>
        <taxon>Cellvibrionaceae</taxon>
        <taxon>Cellvibrio</taxon>
    </lineage>
</organism>
<feature type="transmembrane region" description="Helical" evidence="1">
    <location>
        <begin position="170"/>
        <end position="190"/>
    </location>
</feature>
<name>B3PGU9_CELJU</name>
<evidence type="ECO:0000313" key="3">
    <source>
        <dbReference type="Proteomes" id="UP000001036"/>
    </source>
</evidence>
<proteinExistence type="predicted"/>
<sequence>MNSPSHQTQDHGSKSQAQARADQIRAFRAESDLLAQAGLLSLTEENRQHINTYHQQVLDDLRRHQDVDLSEGARHLSLGMQIVSFLGASALATSLFFLFYQYWGYFSTTQQVVLLTLAPLLSFGLALATRRFDTSGYYAKLIGLISFAALVLQINMLGSIFNMAPSPNAFALFAIYGFLLAYLLQVRLLLAAAMASTFAFIGAHLGTWMGGYWIYFGEKPEHFFLPALLLFAVPLVFTQHRYHGFASIYQILSSIAFFIAVLILANWGGASYLPWERKPIEGFYQVIGFGFAALLILYGLRAGRPYLMLTGNVFFALFLFTKFFDWWWDWLPKYLFFLLIGLTAILAMMVFNRLRKLQQGGHLS</sequence>
<accession>B3PGU9</accession>
<keyword evidence="3" id="KW-1185">Reference proteome</keyword>
<feature type="transmembrane region" description="Helical" evidence="1">
    <location>
        <begin position="251"/>
        <end position="270"/>
    </location>
</feature>
<keyword evidence="1" id="KW-0812">Transmembrane</keyword>
<feature type="transmembrane region" description="Helical" evidence="1">
    <location>
        <begin position="222"/>
        <end position="239"/>
    </location>
</feature>
<dbReference type="KEGG" id="cja:CJA_3544"/>
<feature type="transmembrane region" description="Helical" evidence="1">
    <location>
        <begin position="334"/>
        <end position="354"/>
    </location>
</feature>
<feature type="transmembrane region" description="Helical" evidence="1">
    <location>
        <begin position="282"/>
        <end position="300"/>
    </location>
</feature>
<dbReference type="EMBL" id="CP000934">
    <property type="protein sequence ID" value="ACE82814.1"/>
    <property type="molecule type" value="Genomic_DNA"/>
</dbReference>
<dbReference type="STRING" id="498211.CJA_3544"/>
<dbReference type="Proteomes" id="UP000001036">
    <property type="component" value="Chromosome"/>
</dbReference>
<dbReference type="AlphaFoldDB" id="B3PGU9"/>
<keyword evidence="1" id="KW-0472">Membrane</keyword>
<reference evidence="2 3" key="1">
    <citation type="journal article" date="2008" name="J. Bacteriol.">
        <title>Insights into plant cell wall degradation from the genome sequence of the soil bacterium Cellvibrio japonicus.</title>
        <authorList>
            <person name="Deboy R.T."/>
            <person name="Mongodin E.F."/>
            <person name="Fouts D.E."/>
            <person name="Tailford L.E."/>
            <person name="Khouri H."/>
            <person name="Emerson J.B."/>
            <person name="Mohamoud Y."/>
            <person name="Watkins K."/>
            <person name="Henrissat B."/>
            <person name="Gilbert H.J."/>
            <person name="Nelson K.E."/>
        </authorList>
    </citation>
    <scope>NUCLEOTIDE SEQUENCE [LARGE SCALE GENOMIC DNA]</scope>
    <source>
        <strain evidence="2 3">Ueda107</strain>
    </source>
</reference>
<evidence type="ECO:0000313" key="2">
    <source>
        <dbReference type="EMBL" id="ACE82814.1"/>
    </source>
</evidence>
<feature type="transmembrane region" description="Helical" evidence="1">
    <location>
        <begin position="197"/>
        <end position="216"/>
    </location>
</feature>
<feature type="transmembrane region" description="Helical" evidence="1">
    <location>
        <begin position="109"/>
        <end position="129"/>
    </location>
</feature>